<organism evidence="1">
    <name type="scientific">uncultured Aureispira sp</name>
    <dbReference type="NCBI Taxonomy" id="1331704"/>
    <lineage>
        <taxon>Bacteria</taxon>
        <taxon>Pseudomonadati</taxon>
        <taxon>Bacteroidota</taxon>
        <taxon>Saprospiria</taxon>
        <taxon>Saprospirales</taxon>
        <taxon>Saprospiraceae</taxon>
        <taxon>Aureispira</taxon>
        <taxon>environmental samples</taxon>
    </lineage>
</organism>
<protein>
    <submittedName>
        <fullName evidence="1">Uncharacterized protein</fullName>
    </submittedName>
</protein>
<dbReference type="AlphaFoldDB" id="A0A6S6THL2"/>
<proteinExistence type="predicted"/>
<gene>
    <name evidence="1" type="ORF">HELGO_WM16870</name>
</gene>
<dbReference type="EMBL" id="CACVAQ010000232">
    <property type="protein sequence ID" value="CAA6815947.1"/>
    <property type="molecule type" value="Genomic_DNA"/>
</dbReference>
<sequence>MPHLTNLELESFYWGRPYDKAAKKALLEEIKTTNPLAERDWLLKQIELLS</sequence>
<accession>A0A6S6THL2</accession>
<evidence type="ECO:0000313" key="1">
    <source>
        <dbReference type="EMBL" id="CAA6815947.1"/>
    </source>
</evidence>
<reference evidence="1" key="1">
    <citation type="submission" date="2020-01" db="EMBL/GenBank/DDBJ databases">
        <authorList>
            <person name="Meier V. D."/>
            <person name="Meier V D."/>
        </authorList>
    </citation>
    <scope>NUCLEOTIDE SEQUENCE</scope>
    <source>
        <strain evidence="1">HLG_WM_MAG_10</strain>
    </source>
</reference>
<name>A0A6S6THL2_9BACT</name>